<dbReference type="EMBL" id="CM026433">
    <property type="protein sequence ID" value="KAG0554109.1"/>
    <property type="molecule type" value="Genomic_DNA"/>
</dbReference>
<name>A0A8T0G7W7_CERPU</name>
<evidence type="ECO:0000256" key="1">
    <source>
        <dbReference type="SAM" id="Phobius"/>
    </source>
</evidence>
<keyword evidence="1" id="KW-0472">Membrane</keyword>
<comment type="caution">
    <text evidence="2">The sequence shown here is derived from an EMBL/GenBank/DDBJ whole genome shotgun (WGS) entry which is preliminary data.</text>
</comment>
<proteinExistence type="predicted"/>
<evidence type="ECO:0000313" key="3">
    <source>
        <dbReference type="Proteomes" id="UP000822688"/>
    </source>
</evidence>
<gene>
    <name evidence="2" type="ORF">KC19_12G063400</name>
</gene>
<evidence type="ECO:0000313" key="2">
    <source>
        <dbReference type="EMBL" id="KAG0554109.1"/>
    </source>
</evidence>
<reference evidence="2" key="1">
    <citation type="submission" date="2020-06" db="EMBL/GenBank/DDBJ databases">
        <title>WGS assembly of Ceratodon purpureus strain R40.</title>
        <authorList>
            <person name="Carey S.B."/>
            <person name="Jenkins J."/>
            <person name="Shu S."/>
            <person name="Lovell J.T."/>
            <person name="Sreedasyam A."/>
            <person name="Maumus F."/>
            <person name="Tiley G.P."/>
            <person name="Fernandez-Pozo N."/>
            <person name="Barry K."/>
            <person name="Chen C."/>
            <person name="Wang M."/>
            <person name="Lipzen A."/>
            <person name="Daum C."/>
            <person name="Saski C.A."/>
            <person name="Payton A.C."/>
            <person name="Mcbreen J.C."/>
            <person name="Conrad R.E."/>
            <person name="Kollar L.M."/>
            <person name="Olsson S."/>
            <person name="Huttunen S."/>
            <person name="Landis J.B."/>
            <person name="Wickett N.J."/>
            <person name="Johnson M.G."/>
            <person name="Rensing S.A."/>
            <person name="Grimwood J."/>
            <person name="Schmutz J."/>
            <person name="Mcdaniel S.F."/>
        </authorList>
    </citation>
    <scope>NUCLEOTIDE SEQUENCE</scope>
    <source>
        <strain evidence="2">R40</strain>
    </source>
</reference>
<dbReference type="Proteomes" id="UP000822688">
    <property type="component" value="Chromosome 12"/>
</dbReference>
<evidence type="ECO:0008006" key="4">
    <source>
        <dbReference type="Google" id="ProtNLM"/>
    </source>
</evidence>
<protein>
    <recommendedName>
        <fullName evidence="4">Transmembrane protein</fullName>
    </recommendedName>
</protein>
<organism evidence="2 3">
    <name type="scientific">Ceratodon purpureus</name>
    <name type="common">Fire moss</name>
    <name type="synonym">Dicranum purpureum</name>
    <dbReference type="NCBI Taxonomy" id="3225"/>
    <lineage>
        <taxon>Eukaryota</taxon>
        <taxon>Viridiplantae</taxon>
        <taxon>Streptophyta</taxon>
        <taxon>Embryophyta</taxon>
        <taxon>Bryophyta</taxon>
        <taxon>Bryophytina</taxon>
        <taxon>Bryopsida</taxon>
        <taxon>Dicranidae</taxon>
        <taxon>Pseudoditrichales</taxon>
        <taxon>Ditrichaceae</taxon>
        <taxon>Ceratodon</taxon>
    </lineage>
</organism>
<keyword evidence="1" id="KW-1133">Transmembrane helix</keyword>
<feature type="transmembrane region" description="Helical" evidence="1">
    <location>
        <begin position="33"/>
        <end position="52"/>
    </location>
</feature>
<keyword evidence="1" id="KW-0812">Transmembrane</keyword>
<keyword evidence="3" id="KW-1185">Reference proteome</keyword>
<accession>A0A8T0G7W7</accession>
<dbReference type="AlphaFoldDB" id="A0A8T0G7W7"/>
<sequence>MMFVTHDALLSASYPLLLLLPRSESPKHIQLPFTIVFVICLFIVITSAGSNLGRLFCEFFWKLGFFFQGLLGWLWSELVEFVCVDEIGLISVVVLEVVMIWE</sequence>